<gene>
    <name evidence="3" type="ORF">GIB67_016960</name>
</gene>
<dbReference type="OrthoDB" id="532289at2759"/>
<accession>A0A7J7M3I9</accession>
<proteinExistence type="predicted"/>
<feature type="coiled-coil region" evidence="1">
    <location>
        <begin position="143"/>
        <end position="170"/>
    </location>
</feature>
<dbReference type="GO" id="GO:0016592">
    <property type="term" value="C:mediator complex"/>
    <property type="evidence" value="ECO:0007669"/>
    <property type="project" value="InterPro"/>
</dbReference>
<reference evidence="3 4" key="1">
    <citation type="journal article" date="2020" name="IScience">
        <title>Genome Sequencing of the Endangered Kingdonia uniflora (Circaeasteraceae, Ranunculales) Reveals Potential Mechanisms of Evolutionary Specialization.</title>
        <authorList>
            <person name="Sun Y."/>
            <person name="Deng T."/>
            <person name="Zhang A."/>
            <person name="Moore M.J."/>
            <person name="Landis J.B."/>
            <person name="Lin N."/>
            <person name="Zhang H."/>
            <person name="Zhang X."/>
            <person name="Huang J."/>
            <person name="Zhang X."/>
            <person name="Sun H."/>
            <person name="Wang H."/>
        </authorList>
    </citation>
    <scope>NUCLEOTIDE SEQUENCE [LARGE SCALE GENOMIC DNA]</scope>
    <source>
        <strain evidence="3">TB1705</strain>
        <tissue evidence="3">Leaf</tissue>
    </source>
</reference>
<evidence type="ECO:0000313" key="3">
    <source>
        <dbReference type="EMBL" id="KAF6149422.1"/>
    </source>
</evidence>
<sequence>MLEEKSEMLAEKSSSDLAVEGLKCLEDTIGAAFKILSSMNDELCNPNLWSSTTTTTTSTSNGINGSDDHHSEGGGAIEVARLRYKSTVASLRSVLVAIVDSQKVMITPGKHSALDGNSGTGQHFRLRAKAYDAGEGSAVGMECETNQSEMEQLEERANNLRKEIADKNMYVKVLIDQLRELICDISTWQSPCSA</sequence>
<dbReference type="PANTHER" id="PTHR36406:SF2">
    <property type="entry name" value="MEDIATOR OF RNA POLYMERASE II TRANSCRIPTION SUBUNIT 30"/>
    <property type="match status" value="1"/>
</dbReference>
<dbReference type="EMBL" id="JACGCM010001796">
    <property type="protein sequence ID" value="KAF6149422.1"/>
    <property type="molecule type" value="Genomic_DNA"/>
</dbReference>
<keyword evidence="1" id="KW-0175">Coiled coil</keyword>
<comment type="caution">
    <text evidence="3">The sequence shown here is derived from an EMBL/GenBank/DDBJ whole genome shotgun (WGS) entry which is preliminary data.</text>
</comment>
<protein>
    <recommendedName>
        <fullName evidence="5">Mediator of RNA polymerase II transcription subunit 30</fullName>
    </recommendedName>
</protein>
<dbReference type="InterPro" id="IPR034568">
    <property type="entry name" value="MED30"/>
</dbReference>
<organism evidence="3 4">
    <name type="scientific">Kingdonia uniflora</name>
    <dbReference type="NCBI Taxonomy" id="39325"/>
    <lineage>
        <taxon>Eukaryota</taxon>
        <taxon>Viridiplantae</taxon>
        <taxon>Streptophyta</taxon>
        <taxon>Embryophyta</taxon>
        <taxon>Tracheophyta</taxon>
        <taxon>Spermatophyta</taxon>
        <taxon>Magnoliopsida</taxon>
        <taxon>Ranunculales</taxon>
        <taxon>Circaeasteraceae</taxon>
        <taxon>Kingdonia</taxon>
    </lineage>
</organism>
<evidence type="ECO:0000256" key="1">
    <source>
        <dbReference type="SAM" id="Coils"/>
    </source>
</evidence>
<name>A0A7J7M3I9_9MAGN</name>
<evidence type="ECO:0008006" key="5">
    <source>
        <dbReference type="Google" id="ProtNLM"/>
    </source>
</evidence>
<evidence type="ECO:0000313" key="4">
    <source>
        <dbReference type="Proteomes" id="UP000541444"/>
    </source>
</evidence>
<dbReference type="AlphaFoldDB" id="A0A7J7M3I9"/>
<dbReference type="Proteomes" id="UP000541444">
    <property type="component" value="Unassembled WGS sequence"/>
</dbReference>
<keyword evidence="4" id="KW-1185">Reference proteome</keyword>
<dbReference type="PANTHER" id="PTHR36406">
    <property type="entry name" value="MEDIATOR OF RNA POLYMERASE II TRANSCRIPTION SUBUNIT 30"/>
    <property type="match status" value="1"/>
</dbReference>
<feature type="region of interest" description="Disordered" evidence="2">
    <location>
        <begin position="53"/>
        <end position="72"/>
    </location>
</feature>
<evidence type="ECO:0000256" key="2">
    <source>
        <dbReference type="SAM" id="MobiDB-lite"/>
    </source>
</evidence>